<dbReference type="AlphaFoldDB" id="A0AAD0S681"/>
<proteinExistence type="predicted"/>
<organism evidence="2 3">
    <name type="scientific">Pseudoalteromonas lipolytica</name>
    <dbReference type="NCBI Taxonomy" id="570156"/>
    <lineage>
        <taxon>Bacteria</taxon>
        <taxon>Pseudomonadati</taxon>
        <taxon>Pseudomonadota</taxon>
        <taxon>Gammaproteobacteria</taxon>
        <taxon>Alteromonadales</taxon>
        <taxon>Pseudoalteromonadaceae</taxon>
        <taxon>Pseudoalteromonas</taxon>
    </lineage>
</organism>
<dbReference type="Proteomes" id="UP000264605">
    <property type="component" value="Chromosome"/>
</dbReference>
<accession>A0AAD0S681</accession>
<feature type="transmembrane region" description="Helical" evidence="1">
    <location>
        <begin position="219"/>
        <end position="238"/>
    </location>
</feature>
<protein>
    <submittedName>
        <fullName evidence="2">Uncharacterized protein</fullName>
    </submittedName>
</protein>
<feature type="transmembrane region" description="Helical" evidence="1">
    <location>
        <begin position="185"/>
        <end position="213"/>
    </location>
</feature>
<feature type="transmembrane region" description="Helical" evidence="1">
    <location>
        <begin position="318"/>
        <end position="344"/>
    </location>
</feature>
<feature type="transmembrane region" description="Helical" evidence="1">
    <location>
        <begin position="85"/>
        <end position="103"/>
    </location>
</feature>
<dbReference type="EMBL" id="CP032090">
    <property type="protein sequence ID" value="AXV66476.1"/>
    <property type="molecule type" value="Genomic_DNA"/>
</dbReference>
<feature type="transmembrane region" description="Helical" evidence="1">
    <location>
        <begin position="285"/>
        <end position="306"/>
    </location>
</feature>
<feature type="transmembrane region" description="Helical" evidence="1">
    <location>
        <begin position="35"/>
        <end position="52"/>
    </location>
</feature>
<evidence type="ECO:0000313" key="3">
    <source>
        <dbReference type="Proteomes" id="UP000264605"/>
    </source>
</evidence>
<feature type="transmembrane region" description="Helical" evidence="1">
    <location>
        <begin position="9"/>
        <end position="29"/>
    </location>
</feature>
<gene>
    <name evidence="2" type="ORF">D0907_14855</name>
</gene>
<keyword evidence="1" id="KW-0812">Transmembrane</keyword>
<feature type="transmembrane region" description="Helical" evidence="1">
    <location>
        <begin position="110"/>
        <end position="133"/>
    </location>
</feature>
<sequence length="360" mass="41855">MNKYYESMLLYFIFIFMYVSNFFSYMLLFQDNKNLLIAIRFICFALSFLILLKSNVLIKKKFISKILLFLFICLLYLLITKNLFYFDVMSVVIFALFLSFFDWKSKKLNLFFLSCILLTLFVLVSLLALNGLIESKSFMMASSYGFSIKHSLGFLNPNIISMLILSITVLIYVYDQKALFFISTLIFLAFSVWLGSRTYMLASVLSIVLIPFVGMLHRFKFLIFLYLLIPLILYGLLYSQSFKLVTDLLNYALSGRLTLITEYINATSFIGLLFGGVTFEKVDMAFFNLIFSFGILGYMLFMMLVLNTFKKATEKELYMLFVILFVMMFENVISFNCILMAVFLSDIFNKYGVKVSKSNV</sequence>
<feature type="transmembrane region" description="Helical" evidence="1">
    <location>
        <begin position="153"/>
        <end position="173"/>
    </location>
</feature>
<feature type="transmembrane region" description="Helical" evidence="1">
    <location>
        <begin position="62"/>
        <end position="79"/>
    </location>
</feature>
<reference evidence="2 3" key="1">
    <citation type="submission" date="2018-08" db="EMBL/GenBank/DDBJ databases">
        <title>Draft genome sequence of Pseudoalteromonas donghaensis HJ51.</title>
        <authorList>
            <person name="Oh J."/>
            <person name="Roh D."/>
        </authorList>
    </citation>
    <scope>NUCLEOTIDE SEQUENCE [LARGE SCALE GENOMIC DNA]</scope>
    <source>
        <strain evidence="2 3">HJ51</strain>
    </source>
</reference>
<keyword evidence="1" id="KW-0472">Membrane</keyword>
<feature type="transmembrane region" description="Helical" evidence="1">
    <location>
        <begin position="259"/>
        <end position="279"/>
    </location>
</feature>
<dbReference type="KEGG" id="pdj:D0907_14855"/>
<name>A0AAD0S681_9GAMM</name>
<keyword evidence="1" id="KW-1133">Transmembrane helix</keyword>
<evidence type="ECO:0000313" key="2">
    <source>
        <dbReference type="EMBL" id="AXV66476.1"/>
    </source>
</evidence>
<evidence type="ECO:0000256" key="1">
    <source>
        <dbReference type="SAM" id="Phobius"/>
    </source>
</evidence>